<evidence type="ECO:0000256" key="6">
    <source>
        <dbReference type="ARBA" id="ARBA00036320"/>
    </source>
</evidence>
<evidence type="ECO:0000256" key="7">
    <source>
        <dbReference type="ARBA" id="ARBA00038868"/>
    </source>
</evidence>
<dbReference type="Proteomes" id="UP001501920">
    <property type="component" value="Chromosome 3"/>
</dbReference>
<dbReference type="InterPro" id="IPR043504">
    <property type="entry name" value="Peptidase_S1_PA_chymotrypsin"/>
</dbReference>
<keyword evidence="2" id="KW-0645">Protease</keyword>
<comment type="catalytic activity">
    <reaction evidence="6">
        <text>Preferential cleavage: Arg-|-Xaa, Lys-|-Xaa.</text>
        <dbReference type="EC" id="3.4.21.4"/>
    </reaction>
</comment>
<comment type="similarity">
    <text evidence="1">Belongs to the peptidase S1 family.</text>
</comment>
<dbReference type="FunFam" id="2.40.10.10:FF:000077">
    <property type="entry name" value="Predicted protein"/>
    <property type="match status" value="1"/>
</dbReference>
<evidence type="ECO:0000256" key="8">
    <source>
        <dbReference type="SAM" id="SignalP"/>
    </source>
</evidence>
<name>A0AAR2IMR6_PYGNA</name>
<dbReference type="Pfam" id="PF00089">
    <property type="entry name" value="Trypsin"/>
    <property type="match status" value="1"/>
</dbReference>
<reference evidence="10" key="3">
    <citation type="submission" date="2025-09" db="UniProtKB">
        <authorList>
            <consortium name="Ensembl"/>
        </authorList>
    </citation>
    <scope>IDENTIFICATION</scope>
</reference>
<evidence type="ECO:0000256" key="2">
    <source>
        <dbReference type="ARBA" id="ARBA00022670"/>
    </source>
</evidence>
<dbReference type="Ensembl" id="ENSPNAT00000070234.1">
    <property type="protein sequence ID" value="ENSPNAP00000038991.1"/>
    <property type="gene ID" value="ENSPNAG00000024777.2"/>
</dbReference>
<dbReference type="InterPro" id="IPR050127">
    <property type="entry name" value="Serine_Proteases_S1"/>
</dbReference>
<evidence type="ECO:0000256" key="4">
    <source>
        <dbReference type="ARBA" id="ARBA00022825"/>
    </source>
</evidence>
<keyword evidence="4" id="KW-0720">Serine protease</keyword>
<reference evidence="10 11" key="1">
    <citation type="submission" date="2020-10" db="EMBL/GenBank/DDBJ databases">
        <title>Pygocentrus nattereri (red-bellied piranha) genome, fPygNat1, primary haplotype.</title>
        <authorList>
            <person name="Myers G."/>
            <person name="Meyer A."/>
            <person name="Karagic N."/>
            <person name="Pippel M."/>
            <person name="Winkler S."/>
            <person name="Tracey A."/>
            <person name="Wood J."/>
            <person name="Formenti G."/>
            <person name="Howe K."/>
            <person name="Fedrigo O."/>
            <person name="Jarvis E.D."/>
        </authorList>
    </citation>
    <scope>NUCLEOTIDE SEQUENCE [LARGE SCALE GENOMIC DNA]</scope>
</reference>
<keyword evidence="8" id="KW-0732">Signal</keyword>
<dbReference type="PROSITE" id="PS00134">
    <property type="entry name" value="TRYPSIN_HIS"/>
    <property type="match status" value="1"/>
</dbReference>
<organism evidence="10 11">
    <name type="scientific">Pygocentrus nattereri</name>
    <name type="common">Red-bellied piranha</name>
    <dbReference type="NCBI Taxonomy" id="42514"/>
    <lineage>
        <taxon>Eukaryota</taxon>
        <taxon>Metazoa</taxon>
        <taxon>Chordata</taxon>
        <taxon>Craniata</taxon>
        <taxon>Vertebrata</taxon>
        <taxon>Euteleostomi</taxon>
        <taxon>Actinopterygii</taxon>
        <taxon>Neopterygii</taxon>
        <taxon>Teleostei</taxon>
        <taxon>Ostariophysi</taxon>
        <taxon>Characiformes</taxon>
        <taxon>Characoidei</taxon>
        <taxon>Pygocentrus</taxon>
    </lineage>
</organism>
<dbReference type="PANTHER" id="PTHR24264">
    <property type="entry name" value="TRYPSIN-RELATED"/>
    <property type="match status" value="1"/>
</dbReference>
<dbReference type="Gene3D" id="2.40.10.10">
    <property type="entry name" value="Trypsin-like serine proteases"/>
    <property type="match status" value="2"/>
</dbReference>
<keyword evidence="11" id="KW-1185">Reference proteome</keyword>
<dbReference type="InterPro" id="IPR009003">
    <property type="entry name" value="Peptidase_S1_PA"/>
</dbReference>
<reference evidence="10" key="2">
    <citation type="submission" date="2025-08" db="UniProtKB">
        <authorList>
            <consortium name="Ensembl"/>
        </authorList>
    </citation>
    <scope>IDENTIFICATION</scope>
</reference>
<evidence type="ECO:0000313" key="10">
    <source>
        <dbReference type="Ensembl" id="ENSPNAP00000038991.1"/>
    </source>
</evidence>
<dbReference type="InterPro" id="IPR018114">
    <property type="entry name" value="TRYPSIN_HIS"/>
</dbReference>
<keyword evidence="3" id="KW-0378">Hydrolase</keyword>
<dbReference type="GeneTree" id="ENSGT01050000244883"/>
<dbReference type="PROSITE" id="PS50240">
    <property type="entry name" value="TRYPSIN_DOM"/>
    <property type="match status" value="1"/>
</dbReference>
<feature type="chain" id="PRO_5043591155" description="trypsin" evidence="8">
    <location>
        <begin position="19"/>
        <end position="252"/>
    </location>
</feature>
<protein>
    <recommendedName>
        <fullName evidence="7">trypsin</fullName>
        <ecNumber evidence="7">3.4.21.4</ecNumber>
    </recommendedName>
</protein>
<dbReference type="InterPro" id="IPR001254">
    <property type="entry name" value="Trypsin_dom"/>
</dbReference>
<evidence type="ECO:0000256" key="3">
    <source>
        <dbReference type="ARBA" id="ARBA00022801"/>
    </source>
</evidence>
<dbReference type="PANTHER" id="PTHR24264:SF7">
    <property type="entry name" value="TRYPSIN-2-LIKE"/>
    <property type="match status" value="1"/>
</dbReference>
<dbReference type="GO" id="GO:0004252">
    <property type="term" value="F:serine-type endopeptidase activity"/>
    <property type="evidence" value="ECO:0007669"/>
    <property type="project" value="UniProtKB-EC"/>
</dbReference>
<dbReference type="GeneID" id="108429976"/>
<dbReference type="GO" id="GO:0005615">
    <property type="term" value="C:extracellular space"/>
    <property type="evidence" value="ECO:0007669"/>
    <property type="project" value="TreeGrafter"/>
</dbReference>
<feature type="domain" description="Peptidase S1" evidence="9">
    <location>
        <begin position="23"/>
        <end position="250"/>
    </location>
</feature>
<dbReference type="InterPro" id="IPR001314">
    <property type="entry name" value="Peptidase_S1A"/>
</dbReference>
<evidence type="ECO:0000259" key="9">
    <source>
        <dbReference type="PROSITE" id="PS50240"/>
    </source>
</evidence>
<dbReference type="CDD" id="cd00190">
    <property type="entry name" value="Tryp_SPc"/>
    <property type="match status" value="1"/>
</dbReference>
<dbReference type="SMART" id="SM00020">
    <property type="entry name" value="Tryp_SPc"/>
    <property type="match status" value="1"/>
</dbReference>
<dbReference type="SUPFAM" id="SSF50494">
    <property type="entry name" value="Trypsin-like serine proteases"/>
    <property type="match status" value="1"/>
</dbReference>
<dbReference type="PROSITE" id="PS51257">
    <property type="entry name" value="PROKAR_LIPOPROTEIN"/>
    <property type="match status" value="1"/>
</dbReference>
<dbReference type="AlphaFoldDB" id="A0AAR2IMR6"/>
<sequence length="252" mass="27996">MRSVVAVLLLVAVACSRAEDDKIIDGYECPPHSQPWQVLLRKDGEDWWCGASLISDRWAVSAAHCYLPATGFTLHLGEHHLFKDEGTEQTIRPEKFILHPDYNKDTLDNDLMLVKLSQPAVFNEYVQPIPLATTCSKEGEQCVVSGWGNQIKTGEDYAEVLQCLDLPVVSHAKCQVSYEKIFLKVTNNMFCAGFFDGSKDSCQADSGGPLVCNGKLQGVVSWGFRCAFPGLPGVYTEVCHYTKWVKDIMANN</sequence>
<dbReference type="RefSeq" id="XP_017557572.1">
    <property type="nucleotide sequence ID" value="XM_017702083.2"/>
</dbReference>
<evidence type="ECO:0000256" key="1">
    <source>
        <dbReference type="ARBA" id="ARBA00007664"/>
    </source>
</evidence>
<evidence type="ECO:0000256" key="5">
    <source>
        <dbReference type="ARBA" id="ARBA00023157"/>
    </source>
</evidence>
<accession>A0AAR2IMR6</accession>
<dbReference type="EC" id="3.4.21.4" evidence="7"/>
<dbReference type="PRINTS" id="PR00722">
    <property type="entry name" value="CHYMOTRYPSIN"/>
</dbReference>
<feature type="signal peptide" evidence="8">
    <location>
        <begin position="1"/>
        <end position="18"/>
    </location>
</feature>
<dbReference type="GO" id="GO:0006508">
    <property type="term" value="P:proteolysis"/>
    <property type="evidence" value="ECO:0007669"/>
    <property type="project" value="UniProtKB-KW"/>
</dbReference>
<proteinExistence type="inferred from homology"/>
<keyword evidence="5" id="KW-1015">Disulfide bond</keyword>
<evidence type="ECO:0000313" key="11">
    <source>
        <dbReference type="Proteomes" id="UP001501920"/>
    </source>
</evidence>